<proteinExistence type="predicted"/>
<dbReference type="HOGENOM" id="CLU_073983_0_0_1"/>
<evidence type="ECO:0000313" key="3">
    <source>
        <dbReference type="Proteomes" id="UP000013827"/>
    </source>
</evidence>
<dbReference type="KEGG" id="ehx:EMIHUDRAFT_471733"/>
<dbReference type="GeneID" id="17264761"/>
<organism evidence="2 3">
    <name type="scientific">Emiliania huxleyi (strain CCMP1516)</name>
    <dbReference type="NCBI Taxonomy" id="280463"/>
    <lineage>
        <taxon>Eukaryota</taxon>
        <taxon>Haptista</taxon>
        <taxon>Haptophyta</taxon>
        <taxon>Prymnesiophyceae</taxon>
        <taxon>Isochrysidales</taxon>
        <taxon>Noelaerhabdaceae</taxon>
        <taxon>Emiliania</taxon>
    </lineage>
</organism>
<protein>
    <submittedName>
        <fullName evidence="2">Uncharacterized protein</fullName>
    </submittedName>
</protein>
<reference evidence="3" key="1">
    <citation type="journal article" date="2013" name="Nature">
        <title>Pan genome of the phytoplankton Emiliania underpins its global distribution.</title>
        <authorList>
            <person name="Read B.A."/>
            <person name="Kegel J."/>
            <person name="Klute M.J."/>
            <person name="Kuo A."/>
            <person name="Lefebvre S.C."/>
            <person name="Maumus F."/>
            <person name="Mayer C."/>
            <person name="Miller J."/>
            <person name="Monier A."/>
            <person name="Salamov A."/>
            <person name="Young J."/>
            <person name="Aguilar M."/>
            <person name="Claverie J.M."/>
            <person name="Frickenhaus S."/>
            <person name="Gonzalez K."/>
            <person name="Herman E.K."/>
            <person name="Lin Y.C."/>
            <person name="Napier J."/>
            <person name="Ogata H."/>
            <person name="Sarno A.F."/>
            <person name="Shmutz J."/>
            <person name="Schroeder D."/>
            <person name="de Vargas C."/>
            <person name="Verret F."/>
            <person name="von Dassow P."/>
            <person name="Valentin K."/>
            <person name="Van de Peer Y."/>
            <person name="Wheeler G."/>
            <person name="Dacks J.B."/>
            <person name="Delwiche C.F."/>
            <person name="Dyhrman S.T."/>
            <person name="Glockner G."/>
            <person name="John U."/>
            <person name="Richards T."/>
            <person name="Worden A.Z."/>
            <person name="Zhang X."/>
            <person name="Grigoriev I.V."/>
            <person name="Allen A.E."/>
            <person name="Bidle K."/>
            <person name="Borodovsky M."/>
            <person name="Bowler C."/>
            <person name="Brownlee C."/>
            <person name="Cock J.M."/>
            <person name="Elias M."/>
            <person name="Gladyshev V.N."/>
            <person name="Groth M."/>
            <person name="Guda C."/>
            <person name="Hadaegh A."/>
            <person name="Iglesias-Rodriguez M.D."/>
            <person name="Jenkins J."/>
            <person name="Jones B.M."/>
            <person name="Lawson T."/>
            <person name="Leese F."/>
            <person name="Lindquist E."/>
            <person name="Lobanov A."/>
            <person name="Lomsadze A."/>
            <person name="Malik S.B."/>
            <person name="Marsh M.E."/>
            <person name="Mackinder L."/>
            <person name="Mock T."/>
            <person name="Mueller-Roeber B."/>
            <person name="Pagarete A."/>
            <person name="Parker M."/>
            <person name="Probert I."/>
            <person name="Quesneville H."/>
            <person name="Raines C."/>
            <person name="Rensing S.A."/>
            <person name="Riano-Pachon D.M."/>
            <person name="Richier S."/>
            <person name="Rokitta S."/>
            <person name="Shiraiwa Y."/>
            <person name="Soanes D.M."/>
            <person name="van der Giezen M."/>
            <person name="Wahlund T.M."/>
            <person name="Williams B."/>
            <person name="Wilson W."/>
            <person name="Wolfe G."/>
            <person name="Wurch L.L."/>
        </authorList>
    </citation>
    <scope>NUCLEOTIDE SEQUENCE</scope>
</reference>
<name>A0A0D3J6S9_EMIH1</name>
<dbReference type="AlphaFoldDB" id="A0A0D3J6S9"/>
<dbReference type="RefSeq" id="XP_005771643.1">
    <property type="nucleotide sequence ID" value="XM_005771586.1"/>
</dbReference>
<sequence>MGRSLASAVKTTSRTLHVVRHLQQLIFNEWMERTEPLPRFTGPDGSAAIFVVKSSRRKEWLKKLFGSVSEELMQVIEPPPAGGDGAEGEGAPESPAAAAISAALKSRNPVRRAAARSLAGYARDEFDVVCEVKSDRTKLLGPAALELEVAGNHTHVAAMCVSYRSAEFRAGVESFLAPHAPRAPPARANAMAQCVAPLRGVAERVDALGVPAWIPELVFGDLNALRSGVKRQGINMEDFV</sequence>
<evidence type="ECO:0000313" key="2">
    <source>
        <dbReference type="EnsemblProtists" id="EOD19214"/>
    </source>
</evidence>
<keyword evidence="3" id="KW-1185">Reference proteome</keyword>
<dbReference type="PaxDb" id="2903-EOD19214"/>
<dbReference type="EnsemblProtists" id="EOD19214">
    <property type="protein sequence ID" value="EOD19214"/>
    <property type="gene ID" value="EMIHUDRAFT_471733"/>
</dbReference>
<accession>A0A0D3J6S9</accession>
<reference evidence="2" key="2">
    <citation type="submission" date="2024-10" db="UniProtKB">
        <authorList>
            <consortium name="EnsemblProtists"/>
        </authorList>
    </citation>
    <scope>IDENTIFICATION</scope>
</reference>
<dbReference type="Proteomes" id="UP000013827">
    <property type="component" value="Unassembled WGS sequence"/>
</dbReference>
<feature type="region of interest" description="Disordered" evidence="1">
    <location>
        <begin position="76"/>
        <end position="96"/>
    </location>
</feature>
<evidence type="ECO:0000256" key="1">
    <source>
        <dbReference type="SAM" id="MobiDB-lite"/>
    </source>
</evidence>